<evidence type="ECO:0000256" key="1">
    <source>
        <dbReference type="SAM" id="MobiDB-lite"/>
    </source>
</evidence>
<comment type="caution">
    <text evidence="2">The sequence shown here is derived from an EMBL/GenBank/DDBJ whole genome shotgun (WGS) entry which is preliminary data.</text>
</comment>
<proteinExistence type="predicted"/>
<evidence type="ECO:0000313" key="3">
    <source>
        <dbReference type="Proteomes" id="UP000589716"/>
    </source>
</evidence>
<reference evidence="2 3" key="1">
    <citation type="submission" date="2020-07" db="EMBL/GenBank/DDBJ databases">
        <authorList>
            <person name="Maaloum M."/>
        </authorList>
    </citation>
    <scope>NUCLEOTIDE SEQUENCE [LARGE SCALE GENOMIC DNA]</scope>
    <source>
        <strain evidence="2 3">GCS-AN-3</strain>
    </source>
</reference>
<protein>
    <submittedName>
        <fullName evidence="2">Uncharacterized protein</fullName>
    </submittedName>
</protein>
<evidence type="ECO:0000313" key="2">
    <source>
        <dbReference type="EMBL" id="NZA00918.1"/>
    </source>
</evidence>
<sequence length="82" mass="8566">MTDGIVASAHQRGRRGGDDKATNRKRHPLLQPETRKPGVSACSLPAGLSGSVTKASWSAWVRIGKLAVSGCGEGKGLPSRWG</sequence>
<dbReference type="AlphaFoldDB" id="A0A853IWD5"/>
<organism evidence="2 3">
    <name type="scientific">Ottowia beijingensis</name>
    <dbReference type="NCBI Taxonomy" id="1207057"/>
    <lineage>
        <taxon>Bacteria</taxon>
        <taxon>Pseudomonadati</taxon>
        <taxon>Pseudomonadota</taxon>
        <taxon>Betaproteobacteria</taxon>
        <taxon>Burkholderiales</taxon>
        <taxon>Comamonadaceae</taxon>
        <taxon>Ottowia</taxon>
    </lineage>
</organism>
<keyword evidence="3" id="KW-1185">Reference proteome</keyword>
<feature type="region of interest" description="Disordered" evidence="1">
    <location>
        <begin position="1"/>
        <end position="41"/>
    </location>
</feature>
<name>A0A853IWD5_9BURK</name>
<dbReference type="EMBL" id="JACCKX010000001">
    <property type="protein sequence ID" value="NZA00918.1"/>
    <property type="molecule type" value="Genomic_DNA"/>
</dbReference>
<accession>A0A853IWD5</accession>
<dbReference type="RefSeq" id="WP_180549448.1">
    <property type="nucleotide sequence ID" value="NZ_JACCKX010000001.1"/>
</dbReference>
<dbReference type="Proteomes" id="UP000589716">
    <property type="component" value="Unassembled WGS sequence"/>
</dbReference>
<gene>
    <name evidence="2" type="ORF">H0I39_02415</name>
</gene>